<name>I3Z7Y1_BELBD</name>
<keyword evidence="2" id="KW-0238">DNA-binding</keyword>
<dbReference type="Pfam" id="PF12728">
    <property type="entry name" value="HTH_17"/>
    <property type="match status" value="1"/>
</dbReference>
<keyword evidence="3" id="KW-1185">Reference proteome</keyword>
<dbReference type="Proteomes" id="UP000006050">
    <property type="component" value="Chromosome"/>
</dbReference>
<dbReference type="eggNOG" id="COG3311">
    <property type="taxonomic scope" value="Bacteria"/>
</dbReference>
<dbReference type="Gene3D" id="3.90.105.50">
    <property type="match status" value="1"/>
</dbReference>
<dbReference type="GO" id="GO:0003677">
    <property type="term" value="F:DNA binding"/>
    <property type="evidence" value="ECO:0007669"/>
    <property type="project" value="UniProtKB-KW"/>
</dbReference>
<dbReference type="InterPro" id="IPR041657">
    <property type="entry name" value="HTH_17"/>
</dbReference>
<dbReference type="HOGENOM" id="CLU_140176_0_3_10"/>
<dbReference type="AlphaFoldDB" id="I3Z7Y1"/>
<organism evidence="2 3">
    <name type="scientific">Belliella baltica (strain DSM 15883 / CIP 108006 / LMG 21964 / BA134)</name>
    <dbReference type="NCBI Taxonomy" id="866536"/>
    <lineage>
        <taxon>Bacteria</taxon>
        <taxon>Pseudomonadati</taxon>
        <taxon>Bacteroidota</taxon>
        <taxon>Cytophagia</taxon>
        <taxon>Cytophagales</taxon>
        <taxon>Cyclobacteriaceae</taxon>
        <taxon>Belliella</taxon>
    </lineage>
</organism>
<sequence>MSLTIKDDFSAEVHSLILNRFKMDEILKRLENLQRLIESQGIYSKEVLNFNEACQYLELSQSHLYKLTSAGNVPHYKPNGKKLYFKRTELENWLLRNRSMSAEEVEQQAADYLIKKGRVKL</sequence>
<dbReference type="InterPro" id="IPR038148">
    <property type="entry name" value="Tn1545/Tn916_Xis"/>
</dbReference>
<dbReference type="KEGG" id="bbd:Belba_2816"/>
<accession>I3Z7Y1</accession>
<protein>
    <submittedName>
        <fullName evidence="2">DNA-binding protein, excisionase family</fullName>
    </submittedName>
</protein>
<evidence type="ECO:0000259" key="1">
    <source>
        <dbReference type="Pfam" id="PF12728"/>
    </source>
</evidence>
<feature type="domain" description="Helix-turn-helix" evidence="1">
    <location>
        <begin position="48"/>
        <end position="98"/>
    </location>
</feature>
<evidence type="ECO:0000313" key="3">
    <source>
        <dbReference type="Proteomes" id="UP000006050"/>
    </source>
</evidence>
<proteinExistence type="predicted"/>
<gene>
    <name evidence="2" type="ordered locus">Belba_2816</name>
</gene>
<reference evidence="3" key="1">
    <citation type="submission" date="2012-06" db="EMBL/GenBank/DDBJ databases">
        <title>The complete genome of Belliella baltica DSM 15883.</title>
        <authorList>
            <person name="Lucas S."/>
            <person name="Copeland A."/>
            <person name="Lapidus A."/>
            <person name="Goodwin L."/>
            <person name="Pitluck S."/>
            <person name="Peters L."/>
            <person name="Mikhailova N."/>
            <person name="Davenport K."/>
            <person name="Kyrpides N."/>
            <person name="Mavromatis K."/>
            <person name="Pagani I."/>
            <person name="Ivanova N."/>
            <person name="Ovchinnikova G."/>
            <person name="Zeytun A."/>
            <person name="Detter J.C."/>
            <person name="Han C."/>
            <person name="Land M."/>
            <person name="Hauser L."/>
            <person name="Markowitz V."/>
            <person name="Cheng J.-F."/>
            <person name="Hugenholtz P."/>
            <person name="Woyke T."/>
            <person name="Wu D."/>
            <person name="Tindall B."/>
            <person name="Pomrenke H."/>
            <person name="Brambilla E."/>
            <person name="Klenk H.-P."/>
            <person name="Eisen J.A."/>
        </authorList>
    </citation>
    <scope>NUCLEOTIDE SEQUENCE [LARGE SCALE GENOMIC DNA]</scope>
    <source>
        <strain evidence="3">DSM 15883 / CIP 108006 / LMG 21964 / BA134</strain>
    </source>
</reference>
<dbReference type="NCBIfam" id="TIGR01764">
    <property type="entry name" value="excise"/>
    <property type="match status" value="1"/>
</dbReference>
<evidence type="ECO:0000313" key="2">
    <source>
        <dbReference type="EMBL" id="AFL85349.1"/>
    </source>
</evidence>
<dbReference type="EMBL" id="CP003281">
    <property type="protein sequence ID" value="AFL85349.1"/>
    <property type="molecule type" value="Genomic_DNA"/>
</dbReference>
<dbReference type="PATRIC" id="fig|866536.3.peg.2899"/>
<dbReference type="InterPro" id="IPR009061">
    <property type="entry name" value="DNA-bd_dom_put_sf"/>
</dbReference>
<dbReference type="STRING" id="866536.Belba_2816"/>
<dbReference type="SUPFAM" id="SSF46955">
    <property type="entry name" value="Putative DNA-binding domain"/>
    <property type="match status" value="1"/>
</dbReference>
<dbReference type="InterPro" id="IPR010093">
    <property type="entry name" value="SinI_DNA-bd"/>
</dbReference>